<keyword evidence="2" id="KW-1185">Reference proteome</keyword>
<evidence type="ECO:0000313" key="1">
    <source>
        <dbReference type="EMBL" id="CUH45572.1"/>
    </source>
</evidence>
<dbReference type="Gene3D" id="3.40.50.150">
    <property type="entry name" value="Vaccinia Virus protein VP39"/>
    <property type="match status" value="1"/>
</dbReference>
<proteinExistence type="predicted"/>
<gene>
    <name evidence="1" type="ORF">RUM4293_04489</name>
</gene>
<sequence>MTKRKLPANASVATESDGQKLVAPAASRNADALCDLLAQFAPVSGRALELASGTGQHVVAFANRLPGLNWQPSEIDTERRASIDAYAEGVENIAPAIELDAVQPGWHSVHGGSDLILLINLLHLISWSEVEALVTEAALALNPGGRLILYGPFMRGGRLTSTGDQNFHAALSQQDPDIGYKDDADILDLLRRVQLNLIGAVKMPANNLAFIAERPEV</sequence>
<dbReference type="InterPro" id="IPR010342">
    <property type="entry name" value="DUF938"/>
</dbReference>
<name>A0A0N7LPL7_9RHOB</name>
<dbReference type="SUPFAM" id="SSF53335">
    <property type="entry name" value="S-adenosyl-L-methionine-dependent methyltransferases"/>
    <property type="match status" value="1"/>
</dbReference>
<dbReference type="EMBL" id="CYPS01000067">
    <property type="protein sequence ID" value="CUH45572.1"/>
    <property type="molecule type" value="Genomic_DNA"/>
</dbReference>
<protein>
    <recommendedName>
        <fullName evidence="3">Methyltransferase domain protein</fullName>
    </recommendedName>
</protein>
<evidence type="ECO:0008006" key="3">
    <source>
        <dbReference type="Google" id="ProtNLM"/>
    </source>
</evidence>
<dbReference type="Proteomes" id="UP000050786">
    <property type="component" value="Unassembled WGS sequence"/>
</dbReference>
<accession>A0A0N7LPL7</accession>
<dbReference type="PANTHER" id="PTHR20974">
    <property type="entry name" value="UPF0585 PROTEIN CG18661"/>
    <property type="match status" value="1"/>
</dbReference>
<dbReference type="InterPro" id="IPR029063">
    <property type="entry name" value="SAM-dependent_MTases_sf"/>
</dbReference>
<dbReference type="PANTHER" id="PTHR20974:SF0">
    <property type="entry name" value="UPF0585 PROTEIN CG18661"/>
    <property type="match status" value="1"/>
</dbReference>
<dbReference type="Pfam" id="PF06080">
    <property type="entry name" value="DUF938"/>
    <property type="match status" value="1"/>
</dbReference>
<dbReference type="AlphaFoldDB" id="A0A0N7LPL7"/>
<evidence type="ECO:0000313" key="2">
    <source>
        <dbReference type="Proteomes" id="UP000050786"/>
    </source>
</evidence>
<reference evidence="2" key="1">
    <citation type="submission" date="2015-09" db="EMBL/GenBank/DDBJ databases">
        <authorList>
            <person name="Rodrigo-Torres L."/>
            <person name="Arahal D.R."/>
        </authorList>
    </citation>
    <scope>NUCLEOTIDE SEQUENCE [LARGE SCALE GENOMIC DNA]</scope>
    <source>
        <strain evidence="2">CECT 4293</strain>
    </source>
</reference>
<organism evidence="1 2">
    <name type="scientific">Ruegeria atlantica</name>
    <dbReference type="NCBI Taxonomy" id="81569"/>
    <lineage>
        <taxon>Bacteria</taxon>
        <taxon>Pseudomonadati</taxon>
        <taxon>Pseudomonadota</taxon>
        <taxon>Alphaproteobacteria</taxon>
        <taxon>Rhodobacterales</taxon>
        <taxon>Roseobacteraceae</taxon>
        <taxon>Ruegeria</taxon>
    </lineage>
</organism>
<dbReference type="RefSeq" id="WP_058275473.1">
    <property type="nucleotide sequence ID" value="NZ_CYPS01000067.1"/>
</dbReference>